<dbReference type="InterPro" id="IPR011009">
    <property type="entry name" value="Kinase-like_dom_sf"/>
</dbReference>
<dbReference type="SUPFAM" id="SSF56112">
    <property type="entry name" value="Protein kinase-like (PK-like)"/>
    <property type="match status" value="1"/>
</dbReference>
<keyword evidence="1" id="KW-0418">Kinase</keyword>
<protein>
    <submittedName>
        <fullName evidence="1">Serine/threonine protein kinase</fullName>
    </submittedName>
</protein>
<sequence length="214" mass="24879">MQPFEDLAEQLVQDVTIVSVQPTDPVVVKEVPTLWEVIGCGNYAAVFSHPSYENYVVKVYVRNEKERILEELAYKKLGDHPHFSKCYGRGDTHLILKRIKGMTLFDCLQAGIRIPQQVIEDVDCALYYAREQGLQPSDVHGKNIMIENGRGVVVDVSDFFSNEECQKWDDLKQAYYKLYVPLLYKHPRKVPKIVLNGIRIGYRLYRTYIKRKKH</sequence>
<evidence type="ECO:0000313" key="2">
    <source>
        <dbReference type="Proteomes" id="UP000004080"/>
    </source>
</evidence>
<reference evidence="1 2" key="1">
    <citation type="journal article" date="2012" name="J. Bacteriol.">
        <title>Genome of Bacillus macauensis ZFHKF-1, a Long-Chain-Forming Bacterium.</title>
        <authorList>
            <person name="Cai L."/>
            <person name="Zhang T."/>
        </authorList>
    </citation>
    <scope>NUCLEOTIDE SEQUENCE [LARGE SCALE GENOMIC DNA]</scope>
    <source>
        <strain evidence="1 2">ZFHKF-1</strain>
    </source>
</reference>
<dbReference type="STRING" id="1196324.A374_14425"/>
<dbReference type="PATRIC" id="fig|1196324.3.peg.2948"/>
<proteinExistence type="predicted"/>
<dbReference type="EMBL" id="AKKV01000031">
    <property type="protein sequence ID" value="EIT84533.1"/>
    <property type="molecule type" value="Genomic_DNA"/>
</dbReference>
<evidence type="ECO:0000313" key="1">
    <source>
        <dbReference type="EMBL" id="EIT84533.1"/>
    </source>
</evidence>
<dbReference type="Proteomes" id="UP000004080">
    <property type="component" value="Unassembled WGS sequence"/>
</dbReference>
<keyword evidence="1" id="KW-0808">Transferase</keyword>
<organism evidence="1 2">
    <name type="scientific">Fictibacillus macauensis ZFHKF-1</name>
    <dbReference type="NCBI Taxonomy" id="1196324"/>
    <lineage>
        <taxon>Bacteria</taxon>
        <taxon>Bacillati</taxon>
        <taxon>Bacillota</taxon>
        <taxon>Bacilli</taxon>
        <taxon>Bacillales</taxon>
        <taxon>Fictibacillaceae</taxon>
        <taxon>Fictibacillus</taxon>
    </lineage>
</organism>
<dbReference type="GO" id="GO:0004674">
    <property type="term" value="F:protein serine/threonine kinase activity"/>
    <property type="evidence" value="ECO:0007669"/>
    <property type="project" value="UniProtKB-KW"/>
</dbReference>
<name>I8UCM9_9BACL</name>
<comment type="caution">
    <text evidence="1">The sequence shown here is derived from an EMBL/GenBank/DDBJ whole genome shotgun (WGS) entry which is preliminary data.</text>
</comment>
<keyword evidence="1" id="KW-0723">Serine/threonine-protein kinase</keyword>
<dbReference type="RefSeq" id="WP_007202963.1">
    <property type="nucleotide sequence ID" value="NZ_AKKV01000031.1"/>
</dbReference>
<dbReference type="eggNOG" id="COG0515">
    <property type="taxonomic scope" value="Bacteria"/>
</dbReference>
<dbReference type="OrthoDB" id="529320at2"/>
<keyword evidence="2" id="KW-1185">Reference proteome</keyword>
<dbReference type="Gene3D" id="1.10.510.10">
    <property type="entry name" value="Transferase(Phosphotransferase) domain 1"/>
    <property type="match status" value="1"/>
</dbReference>
<accession>I8UCM9</accession>
<dbReference type="AlphaFoldDB" id="I8UCM9"/>
<gene>
    <name evidence="1" type="ORF">A374_14425</name>
</gene>